<dbReference type="EMBL" id="WUUS01000003">
    <property type="protein sequence ID" value="MXR40957.1"/>
    <property type="molecule type" value="Genomic_DNA"/>
</dbReference>
<organism evidence="2 3">
    <name type="scientific">Halobaculum saliterrae</name>
    <dbReference type="NCBI Taxonomy" id="2073113"/>
    <lineage>
        <taxon>Archaea</taxon>
        <taxon>Methanobacteriati</taxon>
        <taxon>Methanobacteriota</taxon>
        <taxon>Stenosarchaea group</taxon>
        <taxon>Halobacteria</taxon>
        <taxon>Halobacteriales</taxon>
        <taxon>Haloferacaceae</taxon>
        <taxon>Halobaculum</taxon>
    </lineage>
</organism>
<sequence>METFGLVQAGACPFRGRGTAVDRYATAFFTKKAELADLVCDEWVVLSERHGALDPDETVEGVDREFTALEPAEQARWSMDVVADVASRVRKNEYDRVVVFADRPMRDALKERGGLLSRIAAAGAETVEPLAGIGGRERQERWLDEQLSIRRDAADPTAADLESTPGELS</sequence>
<feature type="domain" description="DUF6884" evidence="1">
    <location>
        <begin position="19"/>
        <end position="144"/>
    </location>
</feature>
<gene>
    <name evidence="2" type="ORF">GRX01_06330</name>
</gene>
<dbReference type="InterPro" id="IPR049251">
    <property type="entry name" value="DUF6884"/>
</dbReference>
<evidence type="ECO:0000259" key="1">
    <source>
        <dbReference type="Pfam" id="PF21818"/>
    </source>
</evidence>
<reference evidence="2 3" key="1">
    <citation type="submission" date="2019-12" db="EMBL/GenBank/DDBJ databases">
        <title>Isolation and characterization of three novel carbon monoxide-oxidizing members of Halobacteria from salione crusts and soils.</title>
        <authorList>
            <person name="Myers M.R."/>
            <person name="King G.M."/>
        </authorList>
    </citation>
    <scope>NUCLEOTIDE SEQUENCE [LARGE SCALE GENOMIC DNA]</scope>
    <source>
        <strain evidence="2 3">WSA2</strain>
    </source>
</reference>
<comment type="caution">
    <text evidence="2">The sequence shown here is derived from an EMBL/GenBank/DDBJ whole genome shotgun (WGS) entry which is preliminary data.</text>
</comment>
<evidence type="ECO:0000313" key="2">
    <source>
        <dbReference type="EMBL" id="MXR40957.1"/>
    </source>
</evidence>
<dbReference type="AlphaFoldDB" id="A0A6B0SR12"/>
<proteinExistence type="predicted"/>
<accession>A0A6B0SR12</accession>
<dbReference type="RefSeq" id="WP_159664615.1">
    <property type="nucleotide sequence ID" value="NZ_WUUS01000003.1"/>
</dbReference>
<dbReference type="Pfam" id="PF21818">
    <property type="entry name" value="DUF6884"/>
    <property type="match status" value="1"/>
</dbReference>
<keyword evidence="3" id="KW-1185">Reference proteome</keyword>
<name>A0A6B0SR12_9EURY</name>
<dbReference type="OrthoDB" id="206471at2157"/>
<dbReference type="Proteomes" id="UP000437065">
    <property type="component" value="Unassembled WGS sequence"/>
</dbReference>
<protein>
    <recommendedName>
        <fullName evidence="1">DUF6884 domain-containing protein</fullName>
    </recommendedName>
</protein>
<evidence type="ECO:0000313" key="3">
    <source>
        <dbReference type="Proteomes" id="UP000437065"/>
    </source>
</evidence>